<comment type="caution">
    <text evidence="1">The sequence shown here is derived from an EMBL/GenBank/DDBJ whole genome shotgun (WGS) entry which is preliminary data.</text>
</comment>
<dbReference type="Proteomes" id="UP000003597">
    <property type="component" value="Unassembled WGS sequence"/>
</dbReference>
<keyword evidence="2" id="KW-1185">Reference proteome</keyword>
<proteinExistence type="predicted"/>
<protein>
    <submittedName>
        <fullName evidence="1">Uncharacterized protein</fullName>
    </submittedName>
</protein>
<gene>
    <name evidence="1" type="ORF">HMPREF0557_00900</name>
</gene>
<evidence type="ECO:0000313" key="2">
    <source>
        <dbReference type="Proteomes" id="UP000003597"/>
    </source>
</evidence>
<organism evidence="1 2">
    <name type="scientific">Listeria innocua ATCC 33091</name>
    <dbReference type="NCBI Taxonomy" id="1002366"/>
    <lineage>
        <taxon>Bacteria</taxon>
        <taxon>Bacillati</taxon>
        <taxon>Bacillota</taxon>
        <taxon>Bacilli</taxon>
        <taxon>Bacillales</taxon>
        <taxon>Listeriaceae</taxon>
        <taxon>Listeria</taxon>
    </lineage>
</organism>
<dbReference type="AlphaFoldDB" id="A0AB72ZAV6"/>
<accession>A0AB72ZAV6</accession>
<reference evidence="1 2" key="1">
    <citation type="submission" date="2011-08" db="EMBL/GenBank/DDBJ databases">
        <authorList>
            <person name="Weinstock G."/>
            <person name="Sodergren E."/>
            <person name="Clifton S."/>
            <person name="Fulton L."/>
            <person name="Fulton B."/>
            <person name="Courtney L."/>
            <person name="Fronick C."/>
            <person name="Harrison M."/>
            <person name="Strong C."/>
            <person name="Farmer C."/>
            <person name="Delahaunty K."/>
            <person name="Markovic C."/>
            <person name="Hall O."/>
            <person name="Minx P."/>
            <person name="Tomlinson C."/>
            <person name="Mitreva M."/>
            <person name="Hou S."/>
            <person name="Chen J."/>
            <person name="Wollam A."/>
            <person name="Pepin K.H."/>
            <person name="Johnson M."/>
            <person name="Bhonagiri V."/>
            <person name="Zhang X."/>
            <person name="Suruliraj S."/>
            <person name="Warren W."/>
            <person name="Chinwalla A."/>
            <person name="Mardis E.R."/>
            <person name="Wilson R.K."/>
        </authorList>
    </citation>
    <scope>NUCLEOTIDE SEQUENCE [LARGE SCALE GENOMIC DNA]</scope>
    <source>
        <strain evidence="1 2">ATCC 33091</strain>
    </source>
</reference>
<evidence type="ECO:0000313" key="1">
    <source>
        <dbReference type="EMBL" id="EHN62007.1"/>
    </source>
</evidence>
<dbReference type="EMBL" id="AGCN01000016">
    <property type="protein sequence ID" value="EHN62007.1"/>
    <property type="molecule type" value="Genomic_DNA"/>
</dbReference>
<sequence length="55" mass="6268">MFTPSFFEFHPMFSRYGKRQTSTSLYIPGVILALIPLIDIKIKNSPAKAGLLTFY</sequence>
<name>A0AB72ZAV6_LISIO</name>